<gene>
    <name evidence="11" type="ORF">Scaly_0218100</name>
</gene>
<keyword evidence="4" id="KW-0547">Nucleotide-binding</keyword>
<dbReference type="Pfam" id="PF00931">
    <property type="entry name" value="NB-ARC"/>
    <property type="match status" value="1"/>
</dbReference>
<evidence type="ECO:0000256" key="4">
    <source>
        <dbReference type="ARBA" id="ARBA00022741"/>
    </source>
</evidence>
<proteinExistence type="inferred from homology"/>
<dbReference type="Pfam" id="PF23559">
    <property type="entry name" value="WHD_DRP"/>
    <property type="match status" value="1"/>
</dbReference>
<evidence type="ECO:0000256" key="2">
    <source>
        <dbReference type="ARBA" id="ARBA00022614"/>
    </source>
</evidence>
<dbReference type="AlphaFoldDB" id="A0AAW2SZR3"/>
<keyword evidence="2" id="KW-0433">Leucine-rich repeat</keyword>
<evidence type="ECO:0000259" key="8">
    <source>
        <dbReference type="Pfam" id="PF23247"/>
    </source>
</evidence>
<dbReference type="Pfam" id="PF23247">
    <property type="entry name" value="LRR_RPS2"/>
    <property type="match status" value="1"/>
</dbReference>
<dbReference type="Gene3D" id="3.80.10.10">
    <property type="entry name" value="Ribonuclease Inhibitor"/>
    <property type="match status" value="2"/>
</dbReference>
<dbReference type="InterPro" id="IPR027417">
    <property type="entry name" value="P-loop_NTPase"/>
</dbReference>
<keyword evidence="6" id="KW-0067">ATP-binding</keyword>
<dbReference type="InterPro" id="IPR042197">
    <property type="entry name" value="Apaf_helical"/>
</dbReference>
<evidence type="ECO:0000256" key="5">
    <source>
        <dbReference type="ARBA" id="ARBA00022821"/>
    </source>
</evidence>
<evidence type="ECO:0000259" key="9">
    <source>
        <dbReference type="Pfam" id="PF23559"/>
    </source>
</evidence>
<feature type="domain" description="Disease resistance protein winged helix" evidence="9">
    <location>
        <begin position="379"/>
        <end position="442"/>
    </location>
</feature>
<dbReference type="Gene3D" id="3.40.50.300">
    <property type="entry name" value="P-loop containing nucleotide triphosphate hydrolases"/>
    <property type="match status" value="1"/>
</dbReference>
<sequence>MEVLASTVGALLAEPCRALFTFLCTKLKNPFHFSANLRHLDAEMEVLIQRRHQLSQSLQLVAQAGLQEPSGVREWRGKVDTLVARWRSLKQDLDSSARNSERSCCLRCSRLSDHVAIRLGEARQLTSDWETLDVMNIGPDPSIVTTEHMPAPAIEDQATTSRNMAKVMDLLRREDVQRIGIWGMGGVGKTTLVQNINNKLSGSDSFSIVMWITVSNRYQETESELKKVQNLIAKRLELKLPEESIETRTSQLRARLMMEKAFLLILDDVWNPIDLDRLGIPEPQVLRGGKIILTTRSFDVCSQMADVPLKIEALNEDEAWSLFCKSAGEVATLKEIEALAKAITKECGGLPLAINVGRGVSKVEENGRGLEGCSKRTSQDYPIGKDSLIRYWLAEGLLEDHHDIEEVMSQGITIIETLKDRSLLEQCPFLPCVKIHDIIRDVSIWISSLPENECISLVRSGIGLEEMREDELSVKSYNRVSFMGNEIRELPNALEECPTVTTLLLQENRKLKHIPDDFLPAFKSLKILDLSDCSSIKSLPPCLDQLVELRVLLLASCKSLESFPPVGGLAKLQVFVCSGTGISTLPQGMEKLTNLRQLDLSSNHKLTVIPVGLVSSLSNLEELYLSENGQLKFIGESGEIVAQFREIMSLKRLSYLNIELGRSSTKRVFFTDIHLWGERIAWLFANTNHIIFESCEGLDTMFQKLVANGDEVGCFNTVKSLAISTYSGSFGVGSNAKLEMLPNLEAIFLIEVTNLSCASTLASELGLKFSKLRSIVVETCPQLKYLISLGTTILSLEKLESIDINSCELVEQLFKFDHQNSSLQDCVFPNLKRITLSNCPRLRFVNEQNNVECPRLEEVSVLKCPLLKKLPLTLQNVGTIEKISGEQEWWDQLEWENDDIKNALHPCFSIDWRAGWVG</sequence>
<organism evidence="11">
    <name type="scientific">Sesamum calycinum</name>
    <dbReference type="NCBI Taxonomy" id="2727403"/>
    <lineage>
        <taxon>Eukaryota</taxon>
        <taxon>Viridiplantae</taxon>
        <taxon>Streptophyta</taxon>
        <taxon>Embryophyta</taxon>
        <taxon>Tracheophyta</taxon>
        <taxon>Spermatophyta</taxon>
        <taxon>Magnoliopsida</taxon>
        <taxon>eudicotyledons</taxon>
        <taxon>Gunneridae</taxon>
        <taxon>Pentapetalae</taxon>
        <taxon>asterids</taxon>
        <taxon>lamiids</taxon>
        <taxon>Lamiales</taxon>
        <taxon>Pedaliaceae</taxon>
        <taxon>Sesamum</taxon>
    </lineage>
</organism>
<dbReference type="InterPro" id="IPR055414">
    <property type="entry name" value="LRR_R13L4/SHOC2-like"/>
</dbReference>
<evidence type="ECO:0000259" key="10">
    <source>
        <dbReference type="Pfam" id="PF23598"/>
    </source>
</evidence>
<comment type="caution">
    <text evidence="11">The sequence shown here is derived from an EMBL/GenBank/DDBJ whole genome shotgun (WGS) entry which is preliminary data.</text>
</comment>
<protein>
    <submittedName>
        <fullName evidence="11">Disease resistance protein</fullName>
    </submittedName>
</protein>
<accession>A0AAW2SZR3</accession>
<evidence type="ECO:0000313" key="11">
    <source>
        <dbReference type="EMBL" id="KAL0397697.1"/>
    </source>
</evidence>
<evidence type="ECO:0000256" key="6">
    <source>
        <dbReference type="ARBA" id="ARBA00022840"/>
    </source>
</evidence>
<evidence type="ECO:0000259" key="7">
    <source>
        <dbReference type="Pfam" id="PF00931"/>
    </source>
</evidence>
<reference evidence="11" key="2">
    <citation type="journal article" date="2024" name="Plant">
        <title>Genomic evolution and insights into agronomic trait innovations of Sesamum species.</title>
        <authorList>
            <person name="Miao H."/>
            <person name="Wang L."/>
            <person name="Qu L."/>
            <person name="Liu H."/>
            <person name="Sun Y."/>
            <person name="Le M."/>
            <person name="Wang Q."/>
            <person name="Wei S."/>
            <person name="Zheng Y."/>
            <person name="Lin W."/>
            <person name="Duan Y."/>
            <person name="Cao H."/>
            <person name="Xiong S."/>
            <person name="Wang X."/>
            <person name="Wei L."/>
            <person name="Li C."/>
            <person name="Ma Q."/>
            <person name="Ju M."/>
            <person name="Zhao R."/>
            <person name="Li G."/>
            <person name="Mu C."/>
            <person name="Tian Q."/>
            <person name="Mei H."/>
            <person name="Zhang T."/>
            <person name="Gao T."/>
            <person name="Zhang H."/>
        </authorList>
    </citation>
    <scope>NUCLEOTIDE SEQUENCE</scope>
    <source>
        <strain evidence="11">KEN8</strain>
    </source>
</reference>
<dbReference type="Gene3D" id="1.10.8.430">
    <property type="entry name" value="Helical domain of apoptotic protease-activating factors"/>
    <property type="match status" value="1"/>
</dbReference>
<dbReference type="PRINTS" id="PR00364">
    <property type="entry name" value="DISEASERSIST"/>
</dbReference>
<dbReference type="InterPro" id="IPR057135">
    <property type="entry name" value="At4g27190-like_LRR"/>
</dbReference>
<dbReference type="InterPro" id="IPR032675">
    <property type="entry name" value="LRR_dom_sf"/>
</dbReference>
<name>A0AAW2SZR3_9LAMI</name>
<feature type="domain" description="Disease resistance protein At4g27190-like leucine-rich repeats" evidence="8">
    <location>
        <begin position="768"/>
        <end position="870"/>
    </location>
</feature>
<evidence type="ECO:0000256" key="3">
    <source>
        <dbReference type="ARBA" id="ARBA00022737"/>
    </source>
</evidence>
<feature type="domain" description="NB-ARC" evidence="7">
    <location>
        <begin position="164"/>
        <end position="329"/>
    </location>
</feature>
<evidence type="ECO:0000256" key="1">
    <source>
        <dbReference type="ARBA" id="ARBA00008894"/>
    </source>
</evidence>
<reference evidence="11" key="1">
    <citation type="submission" date="2020-06" db="EMBL/GenBank/DDBJ databases">
        <authorList>
            <person name="Li T."/>
            <person name="Hu X."/>
            <person name="Zhang T."/>
            <person name="Song X."/>
            <person name="Zhang H."/>
            <person name="Dai N."/>
            <person name="Sheng W."/>
            <person name="Hou X."/>
            <person name="Wei L."/>
        </authorList>
    </citation>
    <scope>NUCLEOTIDE SEQUENCE</scope>
    <source>
        <strain evidence="11">KEN8</strain>
        <tissue evidence="11">Leaf</tissue>
    </source>
</reference>
<comment type="similarity">
    <text evidence="1">Belongs to the disease resistance NB-LRR family.</text>
</comment>
<dbReference type="InterPro" id="IPR050905">
    <property type="entry name" value="Plant_NBS-LRR"/>
</dbReference>
<dbReference type="InterPro" id="IPR058922">
    <property type="entry name" value="WHD_DRP"/>
</dbReference>
<dbReference type="GO" id="GO:0043531">
    <property type="term" value="F:ADP binding"/>
    <property type="evidence" value="ECO:0007669"/>
    <property type="project" value="InterPro"/>
</dbReference>
<dbReference type="EMBL" id="JACGWM010000001">
    <property type="protein sequence ID" value="KAL0397697.1"/>
    <property type="molecule type" value="Genomic_DNA"/>
</dbReference>
<feature type="domain" description="Disease resistance R13L4/SHOC-2-like LRR" evidence="10">
    <location>
        <begin position="519"/>
        <end position="663"/>
    </location>
</feature>
<keyword evidence="5" id="KW-0611">Plant defense</keyword>
<dbReference type="SUPFAM" id="SSF52540">
    <property type="entry name" value="P-loop containing nucleoside triphosphate hydrolases"/>
    <property type="match status" value="1"/>
</dbReference>
<dbReference type="InterPro" id="IPR002182">
    <property type="entry name" value="NB-ARC"/>
</dbReference>
<dbReference type="GO" id="GO:0006952">
    <property type="term" value="P:defense response"/>
    <property type="evidence" value="ECO:0007669"/>
    <property type="project" value="UniProtKB-KW"/>
</dbReference>
<dbReference type="Pfam" id="PF23598">
    <property type="entry name" value="LRR_14"/>
    <property type="match status" value="1"/>
</dbReference>
<dbReference type="GO" id="GO:0005524">
    <property type="term" value="F:ATP binding"/>
    <property type="evidence" value="ECO:0007669"/>
    <property type="project" value="UniProtKB-KW"/>
</dbReference>
<keyword evidence="3" id="KW-0677">Repeat</keyword>
<dbReference type="PANTHER" id="PTHR33463">
    <property type="entry name" value="NB-ARC DOMAIN-CONTAINING PROTEIN-RELATED"/>
    <property type="match status" value="1"/>
</dbReference>
<dbReference type="FunFam" id="3.40.50.300:FF:001091">
    <property type="entry name" value="Probable disease resistance protein At1g61300"/>
    <property type="match status" value="1"/>
</dbReference>
<dbReference type="PANTHER" id="PTHR33463:SF202">
    <property type="entry name" value="NB-ARC DOMAIN-CONTAINING PROTEIN"/>
    <property type="match status" value="1"/>
</dbReference>
<dbReference type="SUPFAM" id="SSF52058">
    <property type="entry name" value="L domain-like"/>
    <property type="match status" value="1"/>
</dbReference>